<protein>
    <recommendedName>
        <fullName evidence="3">tRNA threonylcarbamoyladenosine biosynthesis protein TsaE</fullName>
    </recommendedName>
    <alternativeName>
        <fullName evidence="10">t(6)A37 threonylcarbamoyladenosine biosynthesis protein TsaE</fullName>
    </alternativeName>
</protein>
<dbReference type="RefSeq" id="WP_311387507.1">
    <property type="nucleotide sequence ID" value="NZ_JAVRHU010000002.1"/>
</dbReference>
<reference evidence="11 12" key="1">
    <citation type="submission" date="2023-09" db="EMBL/GenBank/DDBJ databases">
        <authorList>
            <person name="Rey-Velasco X."/>
        </authorList>
    </citation>
    <scope>NUCLEOTIDE SEQUENCE [LARGE SCALE GENOMIC DNA]</scope>
    <source>
        <strain evidence="11 12">P007</strain>
    </source>
</reference>
<dbReference type="PANTHER" id="PTHR33540">
    <property type="entry name" value="TRNA THREONYLCARBAMOYLADENOSINE BIOSYNTHESIS PROTEIN TSAE"/>
    <property type="match status" value="1"/>
</dbReference>
<accession>A0ABU3BGX4</accession>
<dbReference type="InterPro" id="IPR027417">
    <property type="entry name" value="P-loop_NTPase"/>
</dbReference>
<dbReference type="SUPFAM" id="SSF52540">
    <property type="entry name" value="P-loop containing nucleoside triphosphate hydrolases"/>
    <property type="match status" value="1"/>
</dbReference>
<keyword evidence="4" id="KW-0963">Cytoplasm</keyword>
<sequence>MEIIYTQEDIFDIAQLILKIECSKKICFFGEMGAGKTTLIKAILAELGVKDIGHSPTFGLVNEYEDIQGQLVAYHFDFYRIENEEEVYDFGIEEYLNQEIYTFIEWPERIPNLIPKECLNIKLHFVDENTRRIEY</sequence>
<keyword evidence="7" id="KW-0547">Nucleotide-binding</keyword>
<gene>
    <name evidence="11" type="primary">tsaE</name>
    <name evidence="11" type="ORF">RM520_07305</name>
</gene>
<evidence type="ECO:0000256" key="7">
    <source>
        <dbReference type="ARBA" id="ARBA00022741"/>
    </source>
</evidence>
<proteinExistence type="inferred from homology"/>
<dbReference type="NCBIfam" id="TIGR00150">
    <property type="entry name" value="T6A_YjeE"/>
    <property type="match status" value="1"/>
</dbReference>
<dbReference type="Pfam" id="PF02367">
    <property type="entry name" value="TsaE"/>
    <property type="match status" value="1"/>
</dbReference>
<keyword evidence="8" id="KW-0067">ATP-binding</keyword>
<dbReference type="EMBL" id="JAVRHU010000002">
    <property type="protein sequence ID" value="MDT0621425.1"/>
    <property type="molecule type" value="Genomic_DNA"/>
</dbReference>
<evidence type="ECO:0000256" key="5">
    <source>
        <dbReference type="ARBA" id="ARBA00022694"/>
    </source>
</evidence>
<keyword evidence="5" id="KW-0819">tRNA processing</keyword>
<dbReference type="PANTHER" id="PTHR33540:SF2">
    <property type="entry name" value="TRNA THREONYLCARBAMOYLADENOSINE BIOSYNTHESIS PROTEIN TSAE"/>
    <property type="match status" value="1"/>
</dbReference>
<evidence type="ECO:0000313" key="12">
    <source>
        <dbReference type="Proteomes" id="UP001250662"/>
    </source>
</evidence>
<comment type="caution">
    <text evidence="11">The sequence shown here is derived from an EMBL/GenBank/DDBJ whole genome shotgun (WGS) entry which is preliminary data.</text>
</comment>
<keyword evidence="12" id="KW-1185">Reference proteome</keyword>
<comment type="similarity">
    <text evidence="2">Belongs to the TsaE family.</text>
</comment>
<evidence type="ECO:0000256" key="6">
    <source>
        <dbReference type="ARBA" id="ARBA00022723"/>
    </source>
</evidence>
<dbReference type="Gene3D" id="3.40.50.300">
    <property type="entry name" value="P-loop containing nucleotide triphosphate hydrolases"/>
    <property type="match status" value="1"/>
</dbReference>
<dbReference type="Proteomes" id="UP001250662">
    <property type="component" value="Unassembled WGS sequence"/>
</dbReference>
<name>A0ABU3BGX4_9FLAO</name>
<dbReference type="InterPro" id="IPR003442">
    <property type="entry name" value="T6A_TsaE"/>
</dbReference>
<evidence type="ECO:0000256" key="4">
    <source>
        <dbReference type="ARBA" id="ARBA00022490"/>
    </source>
</evidence>
<keyword evidence="6" id="KW-0479">Metal-binding</keyword>
<evidence type="ECO:0000313" key="11">
    <source>
        <dbReference type="EMBL" id="MDT0621425.1"/>
    </source>
</evidence>
<evidence type="ECO:0000256" key="3">
    <source>
        <dbReference type="ARBA" id="ARBA00019010"/>
    </source>
</evidence>
<evidence type="ECO:0000256" key="9">
    <source>
        <dbReference type="ARBA" id="ARBA00022842"/>
    </source>
</evidence>
<comment type="subcellular location">
    <subcellularLocation>
        <location evidence="1">Cytoplasm</location>
    </subcellularLocation>
</comment>
<keyword evidence="9" id="KW-0460">Magnesium</keyword>
<evidence type="ECO:0000256" key="8">
    <source>
        <dbReference type="ARBA" id="ARBA00022840"/>
    </source>
</evidence>
<organism evidence="11 12">
    <name type="scientific">Croceitalea vernalis</name>
    <dbReference type="NCBI Taxonomy" id="3075599"/>
    <lineage>
        <taxon>Bacteria</taxon>
        <taxon>Pseudomonadati</taxon>
        <taxon>Bacteroidota</taxon>
        <taxon>Flavobacteriia</taxon>
        <taxon>Flavobacteriales</taxon>
        <taxon>Flavobacteriaceae</taxon>
        <taxon>Croceitalea</taxon>
    </lineage>
</organism>
<evidence type="ECO:0000256" key="1">
    <source>
        <dbReference type="ARBA" id="ARBA00004496"/>
    </source>
</evidence>
<evidence type="ECO:0000256" key="10">
    <source>
        <dbReference type="ARBA" id="ARBA00032441"/>
    </source>
</evidence>
<evidence type="ECO:0000256" key="2">
    <source>
        <dbReference type="ARBA" id="ARBA00007599"/>
    </source>
</evidence>